<feature type="compositionally biased region" description="Low complexity" evidence="2">
    <location>
        <begin position="300"/>
        <end position="312"/>
    </location>
</feature>
<accession>A0ABS4U2Y8</accession>
<dbReference type="Proteomes" id="UP001519332">
    <property type="component" value="Unassembled WGS sequence"/>
</dbReference>
<dbReference type="InterPro" id="IPR038332">
    <property type="entry name" value="PPE_sf"/>
</dbReference>
<keyword evidence="3" id="KW-0472">Membrane</keyword>
<dbReference type="InterPro" id="IPR006530">
    <property type="entry name" value="YD"/>
</dbReference>
<dbReference type="Pfam" id="PF25023">
    <property type="entry name" value="TEN_YD-shell"/>
    <property type="match status" value="1"/>
</dbReference>
<dbReference type="Pfam" id="PF05593">
    <property type="entry name" value="RHS_repeat"/>
    <property type="match status" value="4"/>
</dbReference>
<evidence type="ECO:0000313" key="7">
    <source>
        <dbReference type="Proteomes" id="UP001519332"/>
    </source>
</evidence>
<keyword evidence="3" id="KW-1133">Transmembrane helix</keyword>
<dbReference type="InterPro" id="IPR056823">
    <property type="entry name" value="TEN-like_YD-shell"/>
</dbReference>
<dbReference type="InterPro" id="IPR022385">
    <property type="entry name" value="Rhs_assc_core"/>
</dbReference>
<feature type="compositionally biased region" description="Pro residues" evidence="2">
    <location>
        <begin position="288"/>
        <end position="299"/>
    </location>
</feature>
<name>A0ABS4U2Y8_9PSEU</name>
<comment type="caution">
    <text evidence="6">The sequence shown here is derived from an EMBL/GenBank/DDBJ whole genome shotgun (WGS) entry which is preliminary data.</text>
</comment>
<dbReference type="SUPFAM" id="SSF69322">
    <property type="entry name" value="Tricorn protease domain 2"/>
    <property type="match status" value="1"/>
</dbReference>
<dbReference type="InterPro" id="IPR031325">
    <property type="entry name" value="RHS_repeat"/>
</dbReference>
<feature type="region of interest" description="Disordered" evidence="2">
    <location>
        <begin position="247"/>
        <end position="357"/>
    </location>
</feature>
<dbReference type="SUPFAM" id="SSF140453">
    <property type="entry name" value="EsxAB dimer-like"/>
    <property type="match status" value="1"/>
</dbReference>
<reference evidence="6 7" key="1">
    <citation type="submission" date="2021-03" db="EMBL/GenBank/DDBJ databases">
        <title>Sequencing the genomes of 1000 actinobacteria strains.</title>
        <authorList>
            <person name="Klenk H.-P."/>
        </authorList>
    </citation>
    <scope>NUCLEOTIDE SEQUENCE [LARGE SCALE GENOMIC DNA]</scope>
    <source>
        <strain evidence="6 7">DSM 46670</strain>
    </source>
</reference>
<dbReference type="NCBIfam" id="TIGR01643">
    <property type="entry name" value="YD_repeat_2x"/>
    <property type="match status" value="8"/>
</dbReference>
<dbReference type="InterPro" id="IPR045351">
    <property type="entry name" value="DUF6531"/>
</dbReference>
<proteinExistence type="predicted"/>
<keyword evidence="1" id="KW-0677">Repeat</keyword>
<gene>
    <name evidence="6" type="ORF">JOF56_010936</name>
</gene>
<evidence type="ECO:0000259" key="5">
    <source>
        <dbReference type="Pfam" id="PF25023"/>
    </source>
</evidence>
<keyword evidence="3" id="KW-0812">Transmembrane</keyword>
<organism evidence="6 7">
    <name type="scientific">Kibdelosporangium banguiense</name>
    <dbReference type="NCBI Taxonomy" id="1365924"/>
    <lineage>
        <taxon>Bacteria</taxon>
        <taxon>Bacillati</taxon>
        <taxon>Actinomycetota</taxon>
        <taxon>Actinomycetes</taxon>
        <taxon>Pseudonocardiales</taxon>
        <taxon>Pseudonocardiaceae</taxon>
        <taxon>Kibdelosporangium</taxon>
    </lineage>
</organism>
<evidence type="ECO:0000256" key="2">
    <source>
        <dbReference type="SAM" id="MobiDB-lite"/>
    </source>
</evidence>
<dbReference type="Pfam" id="PF20148">
    <property type="entry name" value="DUF6531"/>
    <property type="match status" value="1"/>
</dbReference>
<feature type="transmembrane region" description="Helical" evidence="3">
    <location>
        <begin position="177"/>
        <end position="200"/>
    </location>
</feature>
<feature type="compositionally biased region" description="Pro residues" evidence="2">
    <location>
        <begin position="254"/>
        <end position="267"/>
    </location>
</feature>
<evidence type="ECO:0000259" key="4">
    <source>
        <dbReference type="Pfam" id="PF20148"/>
    </source>
</evidence>
<dbReference type="PANTHER" id="PTHR32305">
    <property type="match status" value="1"/>
</dbReference>
<dbReference type="EMBL" id="JAGINW010000001">
    <property type="protein sequence ID" value="MBP2330551.1"/>
    <property type="molecule type" value="Genomic_DNA"/>
</dbReference>
<feature type="region of interest" description="Disordered" evidence="2">
    <location>
        <begin position="1322"/>
        <end position="1385"/>
    </location>
</feature>
<evidence type="ECO:0000256" key="3">
    <source>
        <dbReference type="SAM" id="Phobius"/>
    </source>
</evidence>
<dbReference type="PANTHER" id="PTHR32305:SF15">
    <property type="entry name" value="PROTEIN RHSA-RELATED"/>
    <property type="match status" value="1"/>
</dbReference>
<dbReference type="Gene3D" id="2.180.10.10">
    <property type="entry name" value="RHS repeat-associated core"/>
    <property type="match status" value="3"/>
</dbReference>
<protein>
    <submittedName>
        <fullName evidence="6">RHS repeat-associated protein</fullName>
    </submittedName>
</protein>
<evidence type="ECO:0000256" key="1">
    <source>
        <dbReference type="ARBA" id="ARBA00022737"/>
    </source>
</evidence>
<dbReference type="InterPro" id="IPR036689">
    <property type="entry name" value="ESAT-6-like_sf"/>
</dbReference>
<dbReference type="Gene3D" id="1.20.1260.20">
    <property type="entry name" value="PPE superfamily"/>
    <property type="match status" value="1"/>
</dbReference>
<sequence length="1532" mass="166592">MSNPLVAERKDSTQGFSGVPLLESVNDTSKAIESGDWAAGVLGAAGTALDALGMALDPFGAIFSAGVGWLIEHVGPLSDALDELTGDPDQIKAHAQTWTNIAGELGSISTEMANLIASDTASWTGESADAYRARSTDTANLIGAAKAAAEGAASGIGTAGEVVAAVRTLVRDIIAELVGHLISWALQVLFTLGIGMVWVVPQVIGAVAKTATKIAGLTTKLVQALGKLAPMLKKLGGAFGDVSKSLKNVKPGKAAPPSPKPGDPTPTPKGLDLPKSGDGTSPSSTGPTPKPDTSPPPRPDTNGSPNPPGSNNDIPTPTPKGNGPNGSTTPSGSPPTNKPDKPRDTAVGPDTRVCKSDPVDVATGEMILTQRDLELPGALRLVLDRTHVSSYRAGHWFGPSWSSTVDQRLEVDDQNVCYFGDDGMILVYPIPAAGASVLPLEGPRWPLRAEPTGTYAIAAGKRDLRFAAPSGPRRRVHPLSVTESSDGDRVEIEYDGVGAPVLMRHSSGYQVSVRTESGRVAGIAVSGDGTGEVVVMRYRYDDRGRLTEVINSSGAPLRFDYDDSGRITGWQDRNSVWYRYVFDAEGRCVRTVGDGGFLDGTFVYDRQRMVTIHTDSLGHSTEFHLNGENQVLQEIDPLHNVTTFEWDRYDRLLSRADPLGRVTRHEYSADGTLSAIVRPDGSRVRVDQHDDDALAVSVHDKDQTWRHSYAGTEAPDPMAAQVGVAMPLRYDSIQAKDPAAEPGTRFERDMFGRPSRMTTAAGGQTHLSWTVEGRLASRISPSGGREQWRYDNEGNEIEHLDALGQRTRTEYGPFDRPIATTDAVGARTTYSYDTELRLIAVTNPHGLVWRFTYDAAGRLIEETDFDGRILRFTYDAAGQLRTSANMLGEITEFTYDLLGQVIERRSPSGTTSYRYDPLGRLASAVGPDAELVFQRDEDGRVITESVNGRTVTFSYSDDGREKRRRTPSGVDSLWTFDGAGTPQTLSTAGHVLQFTHDQGGRETQRVVDGTVVLTQSFDSEYRLASQMVADVQRRFDYRQDGKLIGLQDKVSGSVRLVLDPSGRITEVIAPDRRENYRYDATGNITASRLGPHQYQGNTLTAAGGVTFGHDPHGRMVLRRQGPAGSTEQTWLYTWDTHDRMTGVITPDGQRWRYLYDPLGRRIAKQRLVPGAEPAVAEQIEFTWDGPLLIEQVHTDAAGRRLVTTWDYHPTDDRPLTQTSSDGRFVSIVTDQVGTPTGLVDTAGKLVWHNRSSLWGEVLGTPGTPLRFPGQYADPETRLYYNVYRYYDPAVGRYISQDPYGLGPAPNPFAYVGNPHLSADPLGLMDCGGGNSGNTPGRPGAGNDPANVKKTPPPPPKKPGGLKTWPPVPDKAPNRNGAKTFGKDTAGNEKYELSEDGTKVKIYRFGDQSKPYDWESKSRWNNDHNDFTQPDDLNSWAIKQSSFGSGSEGANKNPFISIATDPGSLAKSNDPWVQKIVKESPDVRVMEVPAELLVRPRPTKPISKEETEWLFYDGDYKMSDFHKEWQPNPFKGK</sequence>
<feature type="compositionally biased region" description="Low complexity" evidence="2">
    <location>
        <begin position="319"/>
        <end position="331"/>
    </location>
</feature>
<feature type="compositionally biased region" description="Low complexity" evidence="2">
    <location>
        <begin position="274"/>
        <end position="287"/>
    </location>
</feature>
<keyword evidence="7" id="KW-1185">Reference proteome</keyword>
<dbReference type="RefSeq" id="WP_209647149.1">
    <property type="nucleotide sequence ID" value="NZ_JAGINW010000001.1"/>
</dbReference>
<evidence type="ECO:0000313" key="6">
    <source>
        <dbReference type="EMBL" id="MBP2330551.1"/>
    </source>
</evidence>
<dbReference type="NCBIfam" id="TIGR03696">
    <property type="entry name" value="Rhs_assc_core"/>
    <property type="match status" value="1"/>
</dbReference>
<dbReference type="InterPro" id="IPR050708">
    <property type="entry name" value="T6SS_VgrG/RHS"/>
</dbReference>
<feature type="domain" description="DUF6531" evidence="4">
    <location>
        <begin position="357"/>
        <end position="428"/>
    </location>
</feature>
<feature type="domain" description="Teneurin-like YD-shell" evidence="5">
    <location>
        <begin position="1073"/>
        <end position="1297"/>
    </location>
</feature>